<gene>
    <name evidence="2" type="ORF">GN244_ATG10655</name>
</gene>
<protein>
    <submittedName>
        <fullName evidence="2">Uncharacterized protein</fullName>
    </submittedName>
</protein>
<comment type="caution">
    <text evidence="2">The sequence shown here is derived from an EMBL/GenBank/DDBJ whole genome shotgun (WGS) entry which is preliminary data.</text>
</comment>
<dbReference type="Proteomes" id="UP000602510">
    <property type="component" value="Unassembled WGS sequence"/>
</dbReference>
<dbReference type="EMBL" id="WSZM01000243">
    <property type="protein sequence ID" value="KAF4037274.1"/>
    <property type="molecule type" value="Genomic_DNA"/>
</dbReference>
<name>A0A833T5Q7_PHYIN</name>
<evidence type="ECO:0000256" key="1">
    <source>
        <dbReference type="SAM" id="MobiDB-lite"/>
    </source>
</evidence>
<feature type="compositionally biased region" description="Basic and acidic residues" evidence="1">
    <location>
        <begin position="69"/>
        <end position="80"/>
    </location>
</feature>
<sequence>MYKIQNELVYHVPEAKGDIRKLYELVRVKAKEQAIEERALKKANSSHNNHQLKEHNAPAGNRQHKRRIEQKDSRAVRKAK</sequence>
<keyword evidence="3" id="KW-1185">Reference proteome</keyword>
<organism evidence="2 3">
    <name type="scientific">Phytophthora infestans</name>
    <name type="common">Potato late blight agent</name>
    <name type="synonym">Botrytis infestans</name>
    <dbReference type="NCBI Taxonomy" id="4787"/>
    <lineage>
        <taxon>Eukaryota</taxon>
        <taxon>Sar</taxon>
        <taxon>Stramenopiles</taxon>
        <taxon>Oomycota</taxon>
        <taxon>Peronosporomycetes</taxon>
        <taxon>Peronosporales</taxon>
        <taxon>Peronosporaceae</taxon>
        <taxon>Phytophthora</taxon>
    </lineage>
</organism>
<dbReference type="AlphaFoldDB" id="A0A833T5Q7"/>
<accession>A0A833T5Q7</accession>
<feature type="region of interest" description="Disordered" evidence="1">
    <location>
        <begin position="39"/>
        <end position="80"/>
    </location>
</feature>
<evidence type="ECO:0000313" key="2">
    <source>
        <dbReference type="EMBL" id="KAF4037274.1"/>
    </source>
</evidence>
<proteinExistence type="predicted"/>
<evidence type="ECO:0000313" key="3">
    <source>
        <dbReference type="Proteomes" id="UP000602510"/>
    </source>
</evidence>
<reference evidence="2" key="1">
    <citation type="submission" date="2020-04" db="EMBL/GenBank/DDBJ databases">
        <title>Hybrid Assembly of Korean Phytophthora infestans isolates.</title>
        <authorList>
            <person name="Prokchorchik M."/>
            <person name="Lee Y."/>
            <person name="Seo J."/>
            <person name="Cho J.-H."/>
            <person name="Park Y.-E."/>
            <person name="Jang D.-C."/>
            <person name="Im J.-S."/>
            <person name="Choi J.-G."/>
            <person name="Park H.-J."/>
            <person name="Lee G.-B."/>
            <person name="Lee Y.-G."/>
            <person name="Hong S.-Y."/>
            <person name="Cho K."/>
            <person name="Sohn K.H."/>
        </authorList>
    </citation>
    <scope>NUCLEOTIDE SEQUENCE</scope>
    <source>
        <strain evidence="2">KR_1_A1</strain>
    </source>
</reference>